<dbReference type="AlphaFoldDB" id="A0A392UUV3"/>
<organism evidence="1 2">
    <name type="scientific">Trifolium medium</name>
    <dbReference type="NCBI Taxonomy" id="97028"/>
    <lineage>
        <taxon>Eukaryota</taxon>
        <taxon>Viridiplantae</taxon>
        <taxon>Streptophyta</taxon>
        <taxon>Embryophyta</taxon>
        <taxon>Tracheophyta</taxon>
        <taxon>Spermatophyta</taxon>
        <taxon>Magnoliopsida</taxon>
        <taxon>eudicotyledons</taxon>
        <taxon>Gunneridae</taxon>
        <taxon>Pentapetalae</taxon>
        <taxon>rosids</taxon>
        <taxon>fabids</taxon>
        <taxon>Fabales</taxon>
        <taxon>Fabaceae</taxon>
        <taxon>Papilionoideae</taxon>
        <taxon>50 kb inversion clade</taxon>
        <taxon>NPAAA clade</taxon>
        <taxon>Hologalegina</taxon>
        <taxon>IRL clade</taxon>
        <taxon>Trifolieae</taxon>
        <taxon>Trifolium</taxon>
    </lineage>
</organism>
<sequence>MRNHISKAPSSLFVTYCATSGAQHDFGIVKFASIQKIYQFLFSIW</sequence>
<keyword evidence="2" id="KW-1185">Reference proteome</keyword>
<protein>
    <submittedName>
        <fullName evidence="1">Uncharacterized protein</fullName>
    </submittedName>
</protein>
<proteinExistence type="predicted"/>
<dbReference type="EMBL" id="LXQA010981574">
    <property type="protein sequence ID" value="MCI79798.1"/>
    <property type="molecule type" value="Genomic_DNA"/>
</dbReference>
<dbReference type="Proteomes" id="UP000265520">
    <property type="component" value="Unassembled WGS sequence"/>
</dbReference>
<evidence type="ECO:0000313" key="2">
    <source>
        <dbReference type="Proteomes" id="UP000265520"/>
    </source>
</evidence>
<name>A0A392UUV3_9FABA</name>
<evidence type="ECO:0000313" key="1">
    <source>
        <dbReference type="EMBL" id="MCI79798.1"/>
    </source>
</evidence>
<feature type="non-terminal residue" evidence="1">
    <location>
        <position position="45"/>
    </location>
</feature>
<reference evidence="1 2" key="1">
    <citation type="journal article" date="2018" name="Front. Plant Sci.">
        <title>Red Clover (Trifolium pratense) and Zigzag Clover (T. medium) - A Picture of Genomic Similarities and Differences.</title>
        <authorList>
            <person name="Dluhosova J."/>
            <person name="Istvanek J."/>
            <person name="Nedelnik J."/>
            <person name="Repkova J."/>
        </authorList>
    </citation>
    <scope>NUCLEOTIDE SEQUENCE [LARGE SCALE GENOMIC DNA]</scope>
    <source>
        <strain evidence="2">cv. 10/8</strain>
        <tissue evidence="1">Leaf</tissue>
    </source>
</reference>
<accession>A0A392UUV3</accession>
<comment type="caution">
    <text evidence="1">The sequence shown here is derived from an EMBL/GenBank/DDBJ whole genome shotgun (WGS) entry which is preliminary data.</text>
</comment>